<reference evidence="2 3" key="1">
    <citation type="submission" date="2019-08" db="EMBL/GenBank/DDBJ databases">
        <title>In-depth cultivation of the pig gut microbiome towards novel bacterial diversity and tailored functional studies.</title>
        <authorList>
            <person name="Wylensek D."/>
            <person name="Hitch T.C.A."/>
            <person name="Clavel T."/>
        </authorList>
    </citation>
    <scope>NUCLEOTIDE SEQUENCE [LARGE SCALE GENOMIC DNA]</scope>
    <source>
        <strain evidence="2 3">WCA-470BD-2E</strain>
    </source>
</reference>
<dbReference type="Gene3D" id="3.40.50.2300">
    <property type="match status" value="2"/>
</dbReference>
<sequence>MKKIKALSIMAASLAMGAALAGCSSSTSSTGSSSSSNKVYKIGILQLVQHEALDAATKGFKDEVTKELGKSHVKFDTQNAQGDSSTATTIATNFASEKEDLILANATASLQAAESATKTIPILGTAVTNYQVALNLKKFNGTVGGNVSGTSDLAPLDKQEKMIKDFVPKAKKLGILYCSAEPNSKYQAEQVAKYAKKDDLTVKTYTFSDTNDVSSVTQQAASNSDVIYIPTDNTAASCAKTINNVALKAKTPIIAGEEGIMAKCGVATLSIDYYGLGKTTGKMAVQILTGKKKISKMPIQYYANPVKEYNPTICKKLGIKVPKGYKAFKN</sequence>
<keyword evidence="1" id="KW-0732">Signal</keyword>
<dbReference type="RefSeq" id="WP_154486761.1">
    <property type="nucleotide sequence ID" value="NZ_VUMW01000009.1"/>
</dbReference>
<dbReference type="Pfam" id="PF04392">
    <property type="entry name" value="ABC_sub_bind"/>
    <property type="match status" value="1"/>
</dbReference>
<organism evidence="2 3">
    <name type="scientific">Lactobacillus equicursoris</name>
    <dbReference type="NCBI Taxonomy" id="420645"/>
    <lineage>
        <taxon>Bacteria</taxon>
        <taxon>Bacillati</taxon>
        <taxon>Bacillota</taxon>
        <taxon>Bacilli</taxon>
        <taxon>Lactobacillales</taxon>
        <taxon>Lactobacillaceae</taxon>
        <taxon>Lactobacillus</taxon>
    </lineage>
</organism>
<evidence type="ECO:0000256" key="1">
    <source>
        <dbReference type="SAM" id="SignalP"/>
    </source>
</evidence>
<dbReference type="CDD" id="cd06325">
    <property type="entry name" value="PBP1_ABC_unchar_transporter"/>
    <property type="match status" value="1"/>
</dbReference>
<evidence type="ECO:0000313" key="2">
    <source>
        <dbReference type="EMBL" id="MST79772.1"/>
    </source>
</evidence>
<feature type="chain" id="PRO_5032946192" evidence="1">
    <location>
        <begin position="22"/>
        <end position="330"/>
    </location>
</feature>
<feature type="signal peptide" evidence="1">
    <location>
        <begin position="1"/>
        <end position="21"/>
    </location>
</feature>
<dbReference type="PANTHER" id="PTHR35271">
    <property type="entry name" value="ABC TRANSPORTER, SUBSTRATE-BINDING LIPOPROTEIN-RELATED"/>
    <property type="match status" value="1"/>
</dbReference>
<dbReference type="Proteomes" id="UP000452141">
    <property type="component" value="Unassembled WGS sequence"/>
</dbReference>
<dbReference type="AlphaFoldDB" id="A0A844FNK8"/>
<gene>
    <name evidence="2" type="ORF">FYJ61_04655</name>
</gene>
<evidence type="ECO:0000313" key="3">
    <source>
        <dbReference type="Proteomes" id="UP000452141"/>
    </source>
</evidence>
<protein>
    <submittedName>
        <fullName evidence="2">ABC transporter substrate-binding protein</fullName>
    </submittedName>
</protein>
<dbReference type="EMBL" id="VUMW01000009">
    <property type="protein sequence ID" value="MST79772.1"/>
    <property type="molecule type" value="Genomic_DNA"/>
</dbReference>
<proteinExistence type="predicted"/>
<comment type="caution">
    <text evidence="2">The sequence shown here is derived from an EMBL/GenBank/DDBJ whole genome shotgun (WGS) entry which is preliminary data.</text>
</comment>
<dbReference type="PANTHER" id="PTHR35271:SF1">
    <property type="entry name" value="ABC TRANSPORTER, SUBSTRATE-BINDING LIPOPROTEIN"/>
    <property type="match status" value="1"/>
</dbReference>
<dbReference type="SUPFAM" id="SSF53822">
    <property type="entry name" value="Periplasmic binding protein-like I"/>
    <property type="match status" value="1"/>
</dbReference>
<accession>A0A844FNK8</accession>
<name>A0A844FNK8_9LACO</name>
<dbReference type="InterPro" id="IPR007487">
    <property type="entry name" value="ABC_transpt-TYRBP-like"/>
</dbReference>
<dbReference type="InterPro" id="IPR028082">
    <property type="entry name" value="Peripla_BP_I"/>
</dbReference>
<dbReference type="PROSITE" id="PS51257">
    <property type="entry name" value="PROKAR_LIPOPROTEIN"/>
    <property type="match status" value="1"/>
</dbReference>